<sequence>MVIPDFLYYSIFGAWWLIIMFWRSIKEKTGPLIYPIVVLMFGFIVVMKTEPDIKTEIAKPNDGFENIASPIVSFFEAFSSWSIVGYAALSLLVLVAIMMIPAGIDELKRKREKRKH</sequence>
<accession>A0AAU7U4F7</accession>
<dbReference type="AlphaFoldDB" id="A0AAU7U4F7"/>
<keyword evidence="1" id="KW-0812">Transmembrane</keyword>
<keyword evidence="1" id="KW-1133">Transmembrane helix</keyword>
<gene>
    <name evidence="2" type="ORF">AAF463_25260</name>
</gene>
<protein>
    <recommendedName>
        <fullName evidence="3">MFS transporter</fullName>
    </recommendedName>
</protein>
<feature type="transmembrane region" description="Helical" evidence="1">
    <location>
        <begin position="83"/>
        <end position="104"/>
    </location>
</feature>
<feature type="transmembrane region" description="Helical" evidence="1">
    <location>
        <begin position="6"/>
        <end position="25"/>
    </location>
</feature>
<keyword evidence="1" id="KW-0472">Membrane</keyword>
<reference evidence="2" key="1">
    <citation type="submission" date="2024-06" db="EMBL/GenBank/DDBJ databases">
        <title>Multiomics insights into the TNT degradation mechanism by Pantoea sp. BJ2 isolated from an ammunition destruction site.</title>
        <authorList>
            <person name="Luo J."/>
        </authorList>
    </citation>
    <scope>NUCLEOTIDE SEQUENCE</scope>
    <source>
        <strain evidence="2">BJ2</strain>
        <plasmid evidence="2">plasmindC</plasmid>
    </source>
</reference>
<geneLocation type="plasmid" evidence="2">
    <name>plasmindC</name>
</geneLocation>
<keyword evidence="2" id="KW-0614">Plasmid</keyword>
<evidence type="ECO:0000256" key="1">
    <source>
        <dbReference type="SAM" id="Phobius"/>
    </source>
</evidence>
<proteinExistence type="predicted"/>
<dbReference type="RefSeq" id="WP_350262797.1">
    <property type="nucleotide sequence ID" value="NZ_CP158295.1"/>
</dbReference>
<feature type="transmembrane region" description="Helical" evidence="1">
    <location>
        <begin position="32"/>
        <end position="49"/>
    </location>
</feature>
<dbReference type="EMBL" id="CP158295">
    <property type="protein sequence ID" value="XBV47744.1"/>
    <property type="molecule type" value="Genomic_DNA"/>
</dbReference>
<evidence type="ECO:0008006" key="3">
    <source>
        <dbReference type="Google" id="ProtNLM"/>
    </source>
</evidence>
<organism evidence="2">
    <name type="scientific">Pantoea sp. BJ2</name>
    <dbReference type="NCBI Taxonomy" id="3141322"/>
    <lineage>
        <taxon>Bacteria</taxon>
        <taxon>Pseudomonadati</taxon>
        <taxon>Pseudomonadota</taxon>
        <taxon>Gammaproteobacteria</taxon>
        <taxon>Enterobacterales</taxon>
        <taxon>Erwiniaceae</taxon>
        <taxon>Pantoea</taxon>
    </lineage>
</organism>
<name>A0AAU7U4F7_9GAMM</name>
<evidence type="ECO:0000313" key="2">
    <source>
        <dbReference type="EMBL" id="XBV47744.1"/>
    </source>
</evidence>